<evidence type="ECO:0000313" key="4">
    <source>
        <dbReference type="Proteomes" id="UP000827284"/>
    </source>
</evidence>
<feature type="compositionally biased region" description="Low complexity" evidence="1">
    <location>
        <begin position="336"/>
        <end position="363"/>
    </location>
</feature>
<feature type="region of interest" description="Disordered" evidence="1">
    <location>
        <begin position="148"/>
        <end position="170"/>
    </location>
</feature>
<name>A0A9P3HM90_9FUNG</name>
<feature type="region of interest" description="Disordered" evidence="1">
    <location>
        <begin position="336"/>
        <end position="412"/>
    </location>
</feature>
<feature type="compositionally biased region" description="Low complexity" evidence="1">
    <location>
        <begin position="157"/>
        <end position="170"/>
    </location>
</feature>
<reference evidence="3" key="2">
    <citation type="journal article" date="2022" name="Microbiol. Resour. Announc.">
        <title>Whole-Genome Sequence of Entomortierella parvispora E1425, a Mucoromycotan Fungus Associated with Burkholderiaceae-Related Endosymbiotic Bacteria.</title>
        <authorList>
            <person name="Herlambang A."/>
            <person name="Guo Y."/>
            <person name="Takashima Y."/>
            <person name="Narisawa K."/>
            <person name="Ohta H."/>
            <person name="Nishizawa T."/>
        </authorList>
    </citation>
    <scope>NUCLEOTIDE SEQUENCE</scope>
    <source>
        <strain evidence="3">E1425</strain>
    </source>
</reference>
<feature type="region of interest" description="Disordered" evidence="1">
    <location>
        <begin position="552"/>
        <end position="616"/>
    </location>
</feature>
<keyword evidence="2" id="KW-1133">Transmembrane helix</keyword>
<feature type="region of interest" description="Disordered" evidence="1">
    <location>
        <begin position="239"/>
        <end position="259"/>
    </location>
</feature>
<reference evidence="3" key="1">
    <citation type="submission" date="2021-11" db="EMBL/GenBank/DDBJ databases">
        <authorList>
            <person name="Herlambang A."/>
            <person name="Guo Y."/>
            <person name="Takashima Y."/>
            <person name="Nishizawa T."/>
        </authorList>
    </citation>
    <scope>NUCLEOTIDE SEQUENCE</scope>
    <source>
        <strain evidence="3">E1425</strain>
    </source>
</reference>
<feature type="compositionally biased region" description="Polar residues" evidence="1">
    <location>
        <begin position="295"/>
        <end position="309"/>
    </location>
</feature>
<comment type="caution">
    <text evidence="3">The sequence shown here is derived from an EMBL/GenBank/DDBJ whole genome shotgun (WGS) entry which is preliminary data.</text>
</comment>
<feature type="region of interest" description="Disordered" evidence="1">
    <location>
        <begin position="282"/>
        <end position="323"/>
    </location>
</feature>
<proteinExistence type="predicted"/>
<evidence type="ECO:0000256" key="2">
    <source>
        <dbReference type="SAM" id="Phobius"/>
    </source>
</evidence>
<organism evidence="3 4">
    <name type="scientific">Entomortierella parvispora</name>
    <dbReference type="NCBI Taxonomy" id="205924"/>
    <lineage>
        <taxon>Eukaryota</taxon>
        <taxon>Fungi</taxon>
        <taxon>Fungi incertae sedis</taxon>
        <taxon>Mucoromycota</taxon>
        <taxon>Mortierellomycotina</taxon>
        <taxon>Mortierellomycetes</taxon>
        <taxon>Mortierellales</taxon>
        <taxon>Mortierellaceae</taxon>
        <taxon>Entomortierella</taxon>
    </lineage>
</organism>
<feature type="compositionally biased region" description="Basic residues" evidence="1">
    <location>
        <begin position="595"/>
        <end position="605"/>
    </location>
</feature>
<evidence type="ECO:0000256" key="1">
    <source>
        <dbReference type="SAM" id="MobiDB-lite"/>
    </source>
</evidence>
<feature type="compositionally biased region" description="Low complexity" evidence="1">
    <location>
        <begin position="559"/>
        <end position="573"/>
    </location>
</feature>
<protein>
    <submittedName>
        <fullName evidence="3">Uncharacterized protein</fullName>
    </submittedName>
</protein>
<feature type="transmembrane region" description="Helical" evidence="2">
    <location>
        <begin position="77"/>
        <end position="100"/>
    </location>
</feature>
<dbReference type="OrthoDB" id="2409837at2759"/>
<accession>A0A9P3HM90</accession>
<feature type="region of interest" description="Disordered" evidence="1">
    <location>
        <begin position="104"/>
        <end position="132"/>
    </location>
</feature>
<dbReference type="Proteomes" id="UP000827284">
    <property type="component" value="Unassembled WGS sequence"/>
</dbReference>
<sequence>MSTDTADAYGISPPPVEINAIVPGSIFQDDITPPTFTDGNGNDPVAPVSGEPTTPSSANGVGGKAPDIEVSPTIQTVLISLGIVVGVLFLLGVVATHYITHKNKRAEQKKKRLSEMPEGGDEKGVGGLGGLKADDEKSELVTVMIDDYDTKQKKQKSSPPSSTASNSPKGGIIGGVGTAVGTSAAAATRVGLHDNARNSFMEVAQVYSRRQSITPTPLPPQSAMTSSDSSNFLGTSSLIRSAGPGYSQQHGSPELQIGIYPHSSQNQQTHPFQQQLQQQFSPFLPDQNSPHFPISPSSAGTMDESQNPFASPPLSAGLQDPFRTQNNSQVDLTLGLSLTSGSSSSGSRGGPTPSTSSTSLSSSAQTNVMDRRLVGNSTPSPPTVIANKFSPGAFSSSPQGPGATGATGSTNEGNAWYRKRNSIIIPDSASAHVRLWRDDGEETSNSPLSKSPRLQRPRRSGSHSSTTAPLGISTSPSSSSIAPGAANGTTAPSPLHNASRWSPSSPSDQSQTYEDERQERNGTGGGGLEAKASTVSRNGAAVFEGRAKLNTTLDNDMSLTPRTPTTPRVPLLVEPEAEKSREGGEPSEEVVVRLRTNRRGSHSSHRQSYLDDLQQQ</sequence>
<feature type="compositionally biased region" description="Low complexity" evidence="1">
    <location>
        <begin position="502"/>
        <end position="511"/>
    </location>
</feature>
<keyword evidence="4" id="KW-1185">Reference proteome</keyword>
<evidence type="ECO:0000313" key="3">
    <source>
        <dbReference type="EMBL" id="GJJ79131.1"/>
    </source>
</evidence>
<gene>
    <name evidence="3" type="ORF">EMPS_11490</name>
</gene>
<keyword evidence="2" id="KW-0812">Transmembrane</keyword>
<feature type="compositionally biased region" description="Low complexity" evidence="1">
    <location>
        <begin position="471"/>
        <end position="485"/>
    </location>
</feature>
<feature type="region of interest" description="Disordered" evidence="1">
    <location>
        <begin position="211"/>
        <end position="230"/>
    </location>
</feature>
<keyword evidence="2" id="KW-0472">Membrane</keyword>
<feature type="region of interest" description="Disordered" evidence="1">
    <location>
        <begin position="439"/>
        <end position="540"/>
    </location>
</feature>
<dbReference type="AlphaFoldDB" id="A0A9P3HM90"/>
<dbReference type="EMBL" id="BQFW01000015">
    <property type="protein sequence ID" value="GJJ79131.1"/>
    <property type="molecule type" value="Genomic_DNA"/>
</dbReference>
<feature type="region of interest" description="Disordered" evidence="1">
    <location>
        <begin position="30"/>
        <end position="64"/>
    </location>
</feature>